<protein>
    <submittedName>
        <fullName evidence="2">Uncharacterized protein</fullName>
    </submittedName>
</protein>
<reference evidence="2 3" key="1">
    <citation type="submission" date="2021-01" db="EMBL/GenBank/DDBJ databases">
        <title>Chromosome-level genome assembly of a human fungal pathogen reveals clustering of transcriptionally co-regulated genes.</title>
        <authorList>
            <person name="Voorhies M."/>
            <person name="Cohen S."/>
            <person name="Shea T.P."/>
            <person name="Petrus S."/>
            <person name="Munoz J.F."/>
            <person name="Poplawski S."/>
            <person name="Goldman W.E."/>
            <person name="Michael T."/>
            <person name="Cuomo C.A."/>
            <person name="Sil A."/>
            <person name="Beyhan S."/>
        </authorList>
    </citation>
    <scope>NUCLEOTIDE SEQUENCE [LARGE SCALE GENOMIC DNA]</scope>
    <source>
        <strain evidence="2 3">G184AR</strain>
    </source>
</reference>
<feature type="transmembrane region" description="Helical" evidence="1">
    <location>
        <begin position="24"/>
        <end position="43"/>
    </location>
</feature>
<keyword evidence="1" id="KW-0472">Membrane</keyword>
<evidence type="ECO:0000313" key="2">
    <source>
        <dbReference type="EMBL" id="KAG5295995.1"/>
    </source>
</evidence>
<name>A0A8H7YUM3_AJECA</name>
<dbReference type="VEuPathDB" id="FungiDB:I7I52_06459"/>
<comment type="caution">
    <text evidence="2">The sequence shown here is derived from an EMBL/GenBank/DDBJ whole genome shotgun (WGS) entry which is preliminary data.</text>
</comment>
<accession>A0A8H7YUM3</accession>
<dbReference type="AlphaFoldDB" id="A0A8H7YUM3"/>
<dbReference type="EMBL" id="JAEVHI010000003">
    <property type="protein sequence ID" value="KAG5295995.1"/>
    <property type="molecule type" value="Genomic_DNA"/>
</dbReference>
<evidence type="ECO:0000313" key="3">
    <source>
        <dbReference type="Proteomes" id="UP000670092"/>
    </source>
</evidence>
<gene>
    <name evidence="2" type="ORF">I7I52_06459</name>
</gene>
<proteinExistence type="predicted"/>
<dbReference type="Proteomes" id="UP000670092">
    <property type="component" value="Unassembled WGS sequence"/>
</dbReference>
<evidence type="ECO:0000256" key="1">
    <source>
        <dbReference type="SAM" id="Phobius"/>
    </source>
</evidence>
<keyword evidence="1" id="KW-0812">Transmembrane</keyword>
<sequence length="70" mass="8252">MYTELSLHCISPPIHTTSRASLRLLLRCFCVCCTAYYIMGVWWRNQDILVDRKHVCTSHSQYQLQQTAIF</sequence>
<keyword evidence="1" id="KW-1133">Transmembrane helix</keyword>
<organism evidence="2 3">
    <name type="scientific">Ajellomyces capsulatus</name>
    <name type="common">Darling's disease fungus</name>
    <name type="synonym">Histoplasma capsulatum</name>
    <dbReference type="NCBI Taxonomy" id="5037"/>
    <lineage>
        <taxon>Eukaryota</taxon>
        <taxon>Fungi</taxon>
        <taxon>Dikarya</taxon>
        <taxon>Ascomycota</taxon>
        <taxon>Pezizomycotina</taxon>
        <taxon>Eurotiomycetes</taxon>
        <taxon>Eurotiomycetidae</taxon>
        <taxon>Onygenales</taxon>
        <taxon>Ajellomycetaceae</taxon>
        <taxon>Histoplasma</taxon>
    </lineage>
</organism>